<keyword evidence="2" id="KW-1185">Reference proteome</keyword>
<dbReference type="Proteomes" id="UP000447434">
    <property type="component" value="Chromosome 7"/>
</dbReference>
<dbReference type="AlphaFoldDB" id="A0A6A4QAV7"/>
<dbReference type="EMBL" id="WOCE01000007">
    <property type="protein sequence ID" value="KAE9610792.1"/>
    <property type="molecule type" value="Genomic_DNA"/>
</dbReference>
<name>A0A6A4QAV7_LUPAL</name>
<proteinExistence type="predicted"/>
<reference evidence="2" key="1">
    <citation type="journal article" date="2020" name="Nat. Commun.">
        <title>Genome sequence of the cluster root forming white lupin.</title>
        <authorList>
            <person name="Hufnagel B."/>
            <person name="Marques A."/>
            <person name="Soriano A."/>
            <person name="Marques L."/>
            <person name="Divol F."/>
            <person name="Doumas P."/>
            <person name="Sallet E."/>
            <person name="Mancinotti D."/>
            <person name="Carrere S."/>
            <person name="Marande W."/>
            <person name="Arribat S."/>
            <person name="Keller J."/>
            <person name="Huneau C."/>
            <person name="Blein T."/>
            <person name="Aime D."/>
            <person name="Laguerre M."/>
            <person name="Taylor J."/>
            <person name="Schubert V."/>
            <person name="Nelson M."/>
            <person name="Geu-Flores F."/>
            <person name="Crespi M."/>
            <person name="Gallardo-Guerrero K."/>
            <person name="Delaux P.-M."/>
            <person name="Salse J."/>
            <person name="Berges H."/>
            <person name="Guyot R."/>
            <person name="Gouzy J."/>
            <person name="Peret B."/>
        </authorList>
    </citation>
    <scope>NUCLEOTIDE SEQUENCE [LARGE SCALE GENOMIC DNA]</scope>
    <source>
        <strain evidence="2">cv. Amiga</strain>
    </source>
</reference>
<gene>
    <name evidence="1" type="ORF">Lalb_Chr07g0190381</name>
</gene>
<evidence type="ECO:0000313" key="1">
    <source>
        <dbReference type="EMBL" id="KAE9610792.1"/>
    </source>
</evidence>
<accession>A0A6A4QAV7</accession>
<sequence length="56" mass="6834">MNYFVKNEFAYCFEKKKSFYFYFFLDGLGIHPNGYIHGYPLDIMDGFESIHYQHIH</sequence>
<organism evidence="1 2">
    <name type="scientific">Lupinus albus</name>
    <name type="common">White lupine</name>
    <name type="synonym">Lupinus termis</name>
    <dbReference type="NCBI Taxonomy" id="3870"/>
    <lineage>
        <taxon>Eukaryota</taxon>
        <taxon>Viridiplantae</taxon>
        <taxon>Streptophyta</taxon>
        <taxon>Embryophyta</taxon>
        <taxon>Tracheophyta</taxon>
        <taxon>Spermatophyta</taxon>
        <taxon>Magnoliopsida</taxon>
        <taxon>eudicotyledons</taxon>
        <taxon>Gunneridae</taxon>
        <taxon>Pentapetalae</taxon>
        <taxon>rosids</taxon>
        <taxon>fabids</taxon>
        <taxon>Fabales</taxon>
        <taxon>Fabaceae</taxon>
        <taxon>Papilionoideae</taxon>
        <taxon>50 kb inversion clade</taxon>
        <taxon>genistoids sensu lato</taxon>
        <taxon>core genistoids</taxon>
        <taxon>Genisteae</taxon>
        <taxon>Lupinus</taxon>
    </lineage>
</organism>
<protein>
    <submittedName>
        <fullName evidence="1">Uncharacterized protein</fullName>
    </submittedName>
</protein>
<evidence type="ECO:0000313" key="2">
    <source>
        <dbReference type="Proteomes" id="UP000447434"/>
    </source>
</evidence>
<comment type="caution">
    <text evidence="1">The sequence shown here is derived from an EMBL/GenBank/DDBJ whole genome shotgun (WGS) entry which is preliminary data.</text>
</comment>